<evidence type="ECO:0000256" key="13">
    <source>
        <dbReference type="SAM" id="Phobius"/>
    </source>
</evidence>
<evidence type="ECO:0000256" key="3">
    <source>
        <dbReference type="ARBA" id="ARBA00022448"/>
    </source>
</evidence>
<keyword evidence="6 13" id="KW-1133">Transmembrane helix</keyword>
<dbReference type="OrthoDB" id="6601747at2759"/>
<keyword evidence="8 12" id="KW-0406">Ion transport</keyword>
<sequence>MKALSDITMWRDFASANSAFSMINSLEKFDFIIALYTLADVLTITQAIARSIQAEDMDLVSVFEQLHTLRATLGTWRREAETAFWKIFLEAAEKAELLGIVVKLPGTSQQTKRFNAPSACSEEYYRRALLIPFLDGILMDLSSRFDIRIANFSRKSHACVPSPQVVLLLLDYLAFPTSTLYKVEAMDEIPSPAFTICPRNAISKYGMQQVMVRPGNSFIPTNYAKKSTQFEEVRLTLDEILGNKNEWKRSRSHIEVYVHEQEEPYSSLPVFDAYQTVMFNDSMAELLISYSVVEFQDKKEFPCSSEPDHSYVKCMEECFFEKLLADNETTCVIEILLPPWKNLTTSKQHCTFDREERFIKGFSNGSAGYYEGCECKRRCKVKKYSIAFHATPACESLDDPTLFFTVISKQIEIFMEQPAMSFLEFISNVGGIVGMFLGISVLSVYDIIERSSLRIYKRLAKR</sequence>
<dbReference type="GO" id="GO:0005272">
    <property type="term" value="F:sodium channel activity"/>
    <property type="evidence" value="ECO:0007669"/>
    <property type="project" value="UniProtKB-KW"/>
</dbReference>
<keyword evidence="11 12" id="KW-0407">Ion channel</keyword>
<dbReference type="PANTHER" id="PTHR46289:SF14">
    <property type="entry name" value="DUF4371 DOMAIN-CONTAINING PROTEIN"/>
    <property type="match status" value="1"/>
</dbReference>
<evidence type="ECO:0000256" key="8">
    <source>
        <dbReference type="ARBA" id="ARBA00023065"/>
    </source>
</evidence>
<keyword evidence="15" id="KW-1185">Reference proteome</keyword>
<comment type="subcellular location">
    <subcellularLocation>
        <location evidence="1">Membrane</location>
        <topology evidence="1">Multi-pass membrane protein</topology>
    </subcellularLocation>
</comment>
<dbReference type="InterPro" id="IPR001873">
    <property type="entry name" value="ENaC"/>
</dbReference>
<evidence type="ECO:0000313" key="15">
    <source>
        <dbReference type="Proteomes" id="UP000677054"/>
    </source>
</evidence>
<dbReference type="Pfam" id="PF00858">
    <property type="entry name" value="ASC"/>
    <property type="match status" value="1"/>
</dbReference>
<gene>
    <name evidence="14" type="ORF">DSTB1V02_LOCUS10421</name>
</gene>
<proteinExistence type="inferred from homology"/>
<dbReference type="GO" id="GO:0016020">
    <property type="term" value="C:membrane"/>
    <property type="evidence" value="ECO:0007669"/>
    <property type="project" value="UniProtKB-SubCell"/>
</dbReference>
<keyword evidence="7" id="KW-0915">Sodium</keyword>
<evidence type="ECO:0000256" key="5">
    <source>
        <dbReference type="ARBA" id="ARBA00022692"/>
    </source>
</evidence>
<dbReference type="EMBL" id="LR902504">
    <property type="protein sequence ID" value="CAD7250651.1"/>
    <property type="molecule type" value="Genomic_DNA"/>
</dbReference>
<keyword evidence="10 12" id="KW-0739">Sodium transport</keyword>
<dbReference type="Proteomes" id="UP000677054">
    <property type="component" value="Unassembled WGS sequence"/>
</dbReference>
<keyword evidence="5 12" id="KW-0812">Transmembrane</keyword>
<keyword evidence="9 13" id="KW-0472">Membrane</keyword>
<evidence type="ECO:0000256" key="4">
    <source>
        <dbReference type="ARBA" id="ARBA00022461"/>
    </source>
</evidence>
<accession>A0A7R9AB52</accession>
<keyword evidence="4 12" id="KW-0894">Sodium channel</keyword>
<organism evidence="14">
    <name type="scientific">Darwinula stevensoni</name>
    <dbReference type="NCBI Taxonomy" id="69355"/>
    <lineage>
        <taxon>Eukaryota</taxon>
        <taxon>Metazoa</taxon>
        <taxon>Ecdysozoa</taxon>
        <taxon>Arthropoda</taxon>
        <taxon>Crustacea</taxon>
        <taxon>Oligostraca</taxon>
        <taxon>Ostracoda</taxon>
        <taxon>Podocopa</taxon>
        <taxon>Podocopida</taxon>
        <taxon>Darwinulocopina</taxon>
        <taxon>Darwinuloidea</taxon>
        <taxon>Darwinulidae</taxon>
        <taxon>Darwinula</taxon>
    </lineage>
</organism>
<dbReference type="EMBL" id="CAJPEV010002987">
    <property type="protein sequence ID" value="CAG0898604.1"/>
    <property type="molecule type" value="Genomic_DNA"/>
</dbReference>
<keyword evidence="3 12" id="KW-0813">Transport</keyword>
<evidence type="ECO:0000313" key="14">
    <source>
        <dbReference type="EMBL" id="CAD7250651.1"/>
    </source>
</evidence>
<evidence type="ECO:0000256" key="7">
    <source>
        <dbReference type="ARBA" id="ARBA00023053"/>
    </source>
</evidence>
<comment type="similarity">
    <text evidence="2 12">Belongs to the amiloride-sensitive sodium channel (TC 1.A.6) family.</text>
</comment>
<evidence type="ECO:0000256" key="10">
    <source>
        <dbReference type="ARBA" id="ARBA00023201"/>
    </source>
</evidence>
<evidence type="ECO:0000256" key="11">
    <source>
        <dbReference type="ARBA" id="ARBA00023303"/>
    </source>
</evidence>
<dbReference type="PANTHER" id="PTHR46289">
    <property type="entry name" value="52 KDA REPRESSOR OF THE INHIBITOR OF THE PROTEIN KINASE-LIKE PROTEIN-RELATED"/>
    <property type="match status" value="1"/>
</dbReference>
<evidence type="ECO:0000256" key="12">
    <source>
        <dbReference type="RuleBase" id="RU000679"/>
    </source>
</evidence>
<dbReference type="AlphaFoldDB" id="A0A7R9AB52"/>
<feature type="transmembrane region" description="Helical" evidence="13">
    <location>
        <begin position="425"/>
        <end position="448"/>
    </location>
</feature>
<evidence type="ECO:0000256" key="1">
    <source>
        <dbReference type="ARBA" id="ARBA00004141"/>
    </source>
</evidence>
<protein>
    <submittedName>
        <fullName evidence="14">Uncharacterized protein</fullName>
    </submittedName>
</protein>
<dbReference type="Gene3D" id="1.10.287.770">
    <property type="entry name" value="YojJ-like"/>
    <property type="match status" value="1"/>
</dbReference>
<name>A0A7R9AB52_9CRUS</name>
<reference evidence="14" key="1">
    <citation type="submission" date="2020-11" db="EMBL/GenBank/DDBJ databases">
        <authorList>
            <person name="Tran Van P."/>
        </authorList>
    </citation>
    <scope>NUCLEOTIDE SEQUENCE</scope>
</reference>
<evidence type="ECO:0000256" key="2">
    <source>
        <dbReference type="ARBA" id="ARBA00007193"/>
    </source>
</evidence>
<dbReference type="InterPro" id="IPR052958">
    <property type="entry name" value="IFN-induced_PKR_regulator"/>
</dbReference>
<evidence type="ECO:0000256" key="9">
    <source>
        <dbReference type="ARBA" id="ARBA00023136"/>
    </source>
</evidence>
<evidence type="ECO:0000256" key="6">
    <source>
        <dbReference type="ARBA" id="ARBA00022989"/>
    </source>
</evidence>